<dbReference type="InterPro" id="IPR024704">
    <property type="entry name" value="SMC"/>
</dbReference>
<feature type="coiled-coil region" evidence="6">
    <location>
        <begin position="297"/>
        <end position="331"/>
    </location>
</feature>
<evidence type="ECO:0000256" key="3">
    <source>
        <dbReference type="ARBA" id="ARBA00022840"/>
    </source>
</evidence>
<dbReference type="HAMAP" id="MF_01894">
    <property type="entry name" value="Smc_prok"/>
    <property type="match status" value="1"/>
</dbReference>
<evidence type="ECO:0000256" key="4">
    <source>
        <dbReference type="ARBA" id="ARBA00023054"/>
    </source>
</evidence>
<dbReference type="Gene3D" id="6.10.140.1720">
    <property type="match status" value="1"/>
</dbReference>
<keyword evidence="9" id="KW-1185">Reference proteome</keyword>
<organism evidence="8 9">
    <name type="scientific">Fusibacter ferrireducens</name>
    <dbReference type="NCBI Taxonomy" id="2785058"/>
    <lineage>
        <taxon>Bacteria</taxon>
        <taxon>Bacillati</taxon>
        <taxon>Bacillota</taxon>
        <taxon>Clostridia</taxon>
        <taxon>Eubacteriales</taxon>
        <taxon>Eubacteriales Family XII. Incertae Sedis</taxon>
        <taxon>Fusibacter</taxon>
    </lineage>
</organism>
<evidence type="ECO:0000256" key="6">
    <source>
        <dbReference type="HAMAP-Rule" id="MF_01894"/>
    </source>
</evidence>
<comment type="domain">
    <text evidence="6">Contains large globular domains required for ATP hydrolysis at each terminus and a third globular domain forming a flexible hinge near the middle of the molecule. These domains are separated by coiled-coil structures.</text>
</comment>
<dbReference type="InterPro" id="IPR010935">
    <property type="entry name" value="SMC_hinge"/>
</dbReference>
<evidence type="ECO:0000259" key="7">
    <source>
        <dbReference type="SMART" id="SM00968"/>
    </source>
</evidence>
<accession>A0ABR9ZN05</accession>
<dbReference type="Gene3D" id="3.40.50.300">
    <property type="entry name" value="P-loop containing nucleotide triphosphate hydrolases"/>
    <property type="match status" value="2"/>
</dbReference>
<comment type="function">
    <text evidence="6">Required for chromosome condensation and partitioning.</text>
</comment>
<protein>
    <recommendedName>
        <fullName evidence="6">Chromosome partition protein Smc</fullName>
    </recommendedName>
</protein>
<keyword evidence="5 6" id="KW-0238">DNA-binding</keyword>
<dbReference type="Gene3D" id="1.20.1060.20">
    <property type="match status" value="1"/>
</dbReference>
<dbReference type="EMBL" id="JADKNH010000001">
    <property type="protein sequence ID" value="MBF4691701.1"/>
    <property type="molecule type" value="Genomic_DNA"/>
</dbReference>
<dbReference type="Pfam" id="PF06470">
    <property type="entry name" value="SMC_hinge"/>
    <property type="match status" value="1"/>
</dbReference>
<evidence type="ECO:0000256" key="2">
    <source>
        <dbReference type="ARBA" id="ARBA00022741"/>
    </source>
</evidence>
<dbReference type="InterPro" id="IPR036277">
    <property type="entry name" value="SMC_hinge_sf"/>
</dbReference>
<dbReference type="SUPFAM" id="SSF52540">
    <property type="entry name" value="P-loop containing nucleoside triphosphate hydrolases"/>
    <property type="match status" value="1"/>
</dbReference>
<feature type="coiled-coil region" evidence="6">
    <location>
        <begin position="703"/>
        <end position="936"/>
    </location>
</feature>
<dbReference type="InterPro" id="IPR011890">
    <property type="entry name" value="SMC_prok"/>
</dbReference>
<feature type="binding site" evidence="6">
    <location>
        <begin position="25"/>
        <end position="32"/>
    </location>
    <ligand>
        <name>ATP</name>
        <dbReference type="ChEBI" id="CHEBI:30616"/>
    </ligand>
</feature>
<dbReference type="InterPro" id="IPR003395">
    <property type="entry name" value="RecF/RecN/SMC_N"/>
</dbReference>
<dbReference type="SUPFAM" id="SSF75553">
    <property type="entry name" value="Smc hinge domain"/>
    <property type="match status" value="1"/>
</dbReference>
<proteinExistence type="inferred from homology"/>
<evidence type="ECO:0000313" key="8">
    <source>
        <dbReference type="EMBL" id="MBF4691701.1"/>
    </source>
</evidence>
<comment type="subcellular location">
    <subcellularLocation>
        <location evidence="6">Cytoplasm</location>
    </subcellularLocation>
</comment>
<feature type="coiled-coil region" evidence="6">
    <location>
        <begin position="374"/>
        <end position="457"/>
    </location>
</feature>
<dbReference type="Pfam" id="PF02463">
    <property type="entry name" value="SMC_N"/>
    <property type="match status" value="1"/>
</dbReference>
<reference evidence="8 9" key="1">
    <citation type="submission" date="2020-11" db="EMBL/GenBank/DDBJ databases">
        <title>Fusibacter basophilias sp. nov.</title>
        <authorList>
            <person name="Qiu D."/>
        </authorList>
    </citation>
    <scope>NUCLEOTIDE SEQUENCE [LARGE SCALE GENOMIC DNA]</scope>
    <source>
        <strain evidence="8 9">Q10-2</strain>
    </source>
</reference>
<dbReference type="PIRSF" id="PIRSF005719">
    <property type="entry name" value="SMC"/>
    <property type="match status" value="1"/>
</dbReference>
<dbReference type="Proteomes" id="UP000614200">
    <property type="component" value="Unassembled WGS sequence"/>
</dbReference>
<evidence type="ECO:0000313" key="9">
    <source>
        <dbReference type="Proteomes" id="UP000614200"/>
    </source>
</evidence>
<keyword evidence="3 6" id="KW-0067">ATP-binding</keyword>
<comment type="caution">
    <text evidence="8">The sequence shown here is derived from an EMBL/GenBank/DDBJ whole genome shotgun (WGS) entry which is preliminary data.</text>
</comment>
<dbReference type="CDD" id="cd03278">
    <property type="entry name" value="ABC_SMC_barmotin"/>
    <property type="match status" value="1"/>
</dbReference>
<keyword evidence="1 6" id="KW-0963">Cytoplasm</keyword>
<dbReference type="InterPro" id="IPR027417">
    <property type="entry name" value="P-loop_NTPase"/>
</dbReference>
<name>A0ABR9ZN05_9FIRM</name>
<dbReference type="NCBIfam" id="TIGR02168">
    <property type="entry name" value="SMC_prok_B"/>
    <property type="match status" value="1"/>
</dbReference>
<keyword evidence="2 6" id="KW-0547">Nucleotide-binding</keyword>
<sequence>MRGFKSFADKTVVEFKQGVTCVVGPNGSGKSNITDAVRWVLGEQRIKTLRGSKMEDVIFNGTKHRKSLGLAEVKLVFDNVDHFFPLEYNEISVTRRVHRSGESEYQINGMPCRLKDIRELFMDTGIGREGYSIIGQGRIDEILSSNKDERRMLFEEAAGIIKYKSRKEESERKLKATHENLVRIQDILSEIEDRVEPLKLESERATRFLEVTETLKNIELNYFANRYGECEKILIETINEIRSNTDKIKANEVNADTIREAYNQKDQVLYRLNREIRLNEETFHNLQNQKSRTLGEKELIEEKISNAESNIKRIDDELSEVESEFEKVHSQIGTIQSEKALILEELRSFDAQVNQLNETLEVETGALGDIKTSNESERQEVIGLLNEIEIKKNENENLNRFKRSLLEKIEFSNDENERLNAQKREADAFHADYDQQLEALKLNQQQLQRQLSENLKSIQSFKDQSLSKRKQFERVSKSVTDALAEKKVLDTLEKEYDGYDKGVKDILLNLPDKTGIHGIVATLIDVPKKYETAIEVALGKSVQHIVCDRVTDAKRSIDYLRKNNLGRVTFLPLDNLEDKGNQREVLKQAQKTKGFIGVASDLLGYDAKYEVLVAYLLGRIMIVDTFETASEMIKIKNIKYKVITLNGDVLIPSGTITGGSFKSRISNILGRKRRIGELETLIFEGEGEQVKLEQELSALDGLIRDLDEALKANRQEIDQLKLSNIKLENAKENQQGVIQTLSETLLKLQKDLNVLKTELDETEATIVQNELKIEAATERVGELESKLSDVIATLSDLEHKIEAINEQITALKIKRVSTEQLVEFKDRELARANDDLKTIEQKKKVRQENLVNQQTYKETFYAQVDDIQKSIEHINHEIESLSQAIEAKQKEKYQLSNEVKAHQSQIAAVIELSDSIKEATHKLEVKQAKLEVEKETIIAELWDKYEITIGEAILAELVPVQKGEMKQLKQELKLIGSVNINAIKEYEEVAERYTFLTNQRKDLVESIEHLDQIILDLEKRMIVLFKAHFEIINEHFKGTFKDLFNGGDAELILSDYDDILNCDIDIIAQPPGKKLQSINLLSGGEKALTAIALLFAILKTKPTPFCILDEIEAALDDVNVYRFADFIKVYAEHSQFVVITHRKGTMEVADTLYGVTMEEYGVSKVLSVKLEDVEGKYN</sequence>
<evidence type="ECO:0000256" key="1">
    <source>
        <dbReference type="ARBA" id="ARBA00022490"/>
    </source>
</evidence>
<dbReference type="Gene3D" id="3.30.70.1620">
    <property type="match status" value="1"/>
</dbReference>
<evidence type="ECO:0000256" key="5">
    <source>
        <dbReference type="ARBA" id="ARBA00023125"/>
    </source>
</evidence>
<comment type="subunit">
    <text evidence="6">Homodimer.</text>
</comment>
<dbReference type="Gene3D" id="1.10.287.1490">
    <property type="match status" value="1"/>
</dbReference>
<comment type="similarity">
    <text evidence="6">Belongs to the SMC family.</text>
</comment>
<dbReference type="SMART" id="SM00968">
    <property type="entry name" value="SMC_hinge"/>
    <property type="match status" value="1"/>
</dbReference>
<gene>
    <name evidence="6 8" type="primary">smc</name>
    <name evidence="8" type="ORF">ISU02_01150</name>
</gene>
<feature type="domain" description="SMC hinge" evidence="7">
    <location>
        <begin position="514"/>
        <end position="633"/>
    </location>
</feature>
<keyword evidence="4 6" id="KW-0175">Coiled coil</keyword>
<dbReference type="PANTHER" id="PTHR43977">
    <property type="entry name" value="STRUCTURAL MAINTENANCE OF CHROMOSOMES PROTEIN 3"/>
    <property type="match status" value="1"/>
</dbReference>